<feature type="region of interest" description="Disordered" evidence="10">
    <location>
        <begin position="474"/>
        <end position="534"/>
    </location>
</feature>
<evidence type="ECO:0000256" key="1">
    <source>
        <dbReference type="ARBA" id="ARBA00004141"/>
    </source>
</evidence>
<feature type="transmembrane region" description="Helical" evidence="11">
    <location>
        <begin position="12"/>
        <end position="29"/>
    </location>
</feature>
<dbReference type="InterPro" id="IPR018488">
    <property type="entry name" value="cNMP-bd_CS"/>
</dbReference>
<keyword evidence="7" id="KW-1071">Ligand-gated ion channel</keyword>
<keyword evidence="3 11" id="KW-0812">Transmembrane</keyword>
<dbReference type="GO" id="GO:0030553">
    <property type="term" value="F:cGMP binding"/>
    <property type="evidence" value="ECO:0007669"/>
    <property type="project" value="TreeGrafter"/>
</dbReference>
<dbReference type="Pfam" id="PF00027">
    <property type="entry name" value="cNMP_binding"/>
    <property type="match status" value="1"/>
</dbReference>
<dbReference type="Gene3D" id="1.20.5.300">
    <property type="match status" value="1"/>
</dbReference>
<dbReference type="InterPro" id="IPR003938">
    <property type="entry name" value="K_chnl_volt-dep_EAG/ELK/ERG"/>
</dbReference>
<evidence type="ECO:0000256" key="7">
    <source>
        <dbReference type="ARBA" id="ARBA00023286"/>
    </source>
</evidence>
<dbReference type="GO" id="GO:0005886">
    <property type="term" value="C:plasma membrane"/>
    <property type="evidence" value="ECO:0007669"/>
    <property type="project" value="TreeGrafter"/>
</dbReference>
<dbReference type="PROSITE" id="PS00889">
    <property type="entry name" value="CNMP_BINDING_2"/>
    <property type="match status" value="1"/>
</dbReference>
<dbReference type="InterPro" id="IPR018490">
    <property type="entry name" value="cNMP-bd_dom_sf"/>
</dbReference>
<feature type="transmembrane region" description="Helical" evidence="11">
    <location>
        <begin position="177"/>
        <end position="199"/>
    </location>
</feature>
<proteinExistence type="predicted"/>
<evidence type="ECO:0000313" key="13">
    <source>
        <dbReference type="EMBL" id="CDQ66399.1"/>
    </source>
</evidence>
<comment type="catalytic activity">
    <reaction evidence="9">
        <text>K(+)(in) = K(+)(out)</text>
        <dbReference type="Rhea" id="RHEA:29463"/>
        <dbReference type="ChEBI" id="CHEBI:29103"/>
    </reaction>
</comment>
<dbReference type="InterPro" id="IPR032406">
    <property type="entry name" value="CLZ_dom"/>
</dbReference>
<reference evidence="13" key="2">
    <citation type="submission" date="2014-03" db="EMBL/GenBank/DDBJ databases">
        <authorList>
            <person name="Genoscope - CEA"/>
        </authorList>
    </citation>
    <scope>NUCLEOTIDE SEQUENCE</scope>
</reference>
<evidence type="ECO:0000256" key="6">
    <source>
        <dbReference type="ARBA" id="ARBA00023136"/>
    </source>
</evidence>
<dbReference type="GO" id="GO:0005249">
    <property type="term" value="F:voltage-gated potassium channel activity"/>
    <property type="evidence" value="ECO:0007669"/>
    <property type="project" value="InterPro"/>
</dbReference>
<dbReference type="PROSITE" id="PS00888">
    <property type="entry name" value="CNMP_BINDING_1"/>
    <property type="match status" value="1"/>
</dbReference>
<protein>
    <recommendedName>
        <fullName evidence="12">Cyclic nucleotide-binding domain-containing protein</fullName>
    </recommendedName>
</protein>
<dbReference type="InterPro" id="IPR014710">
    <property type="entry name" value="RmlC-like_jellyroll"/>
</dbReference>
<sequence length="534" mass="62465">MSQFYYYSCYFYYFLQYIFSAYLEQGLLVKDKKLLLERYISSLQFKLDAVSMLPTDVFYIYLGINYPEIRLNKLLRITRMMEFFTRTETKTNYTNLFRISNLVMYIIIIIHWNACLYYSFSKSIGFGSDPWVYPDLNDPEEPEFGELGRKYSFSLYWSTLTLTTIGETPSPELDSEFFFHVLDFLVGVLIFATLVGNISSMISNISAARVEFQARIDNIKQYMQVRKWKVDKELELRVITWFDYLWTNDKAQDERETLRYLPDKLRAEIAINVHLDTLKKVRIFADCEAGLLIELVLKLQPQVFSPGDYICKKGDIGREMYIVKEGKLAVVADDGVKQFCVLGDGSYFGEISILAIKGSKAGNRRTANIRSIGYSDLFCLSKDDLMESLTEYPEAKGMLEEKGRQILLKDGLLELDPSKIIPETTEIEEKVNRMYSNLELMQTKLKKLLGDYSTSQRATRERIAEIERLTGEVVAEEDLDEEEKEGGEEEKMGGEEEKEGGRRRNGREAEEKKDEEKRERRRRRRRRRSRVFVR</sequence>
<dbReference type="PANTHER" id="PTHR45638:SF20">
    <property type="entry name" value="CYCLIC NUCLEOTIDE-GATED CHANNEL SUBUNIT ALPHA 1A"/>
    <property type="match status" value="1"/>
</dbReference>
<dbReference type="Gene3D" id="2.60.120.10">
    <property type="entry name" value="Jelly Rolls"/>
    <property type="match status" value="1"/>
</dbReference>
<dbReference type="STRING" id="8022.A0A060WMV3"/>
<feature type="domain" description="Cyclic nucleotide-binding" evidence="12">
    <location>
        <begin position="283"/>
        <end position="389"/>
    </location>
</feature>
<keyword evidence="5" id="KW-0406">Ion transport</keyword>
<evidence type="ECO:0000256" key="5">
    <source>
        <dbReference type="ARBA" id="ARBA00023065"/>
    </source>
</evidence>
<dbReference type="Pfam" id="PF00520">
    <property type="entry name" value="Ion_trans"/>
    <property type="match status" value="1"/>
</dbReference>
<dbReference type="FunFam" id="1.10.287.630:FF:000001">
    <property type="entry name" value="Cyclic nucleotide-gated channel alpha 3"/>
    <property type="match status" value="1"/>
</dbReference>
<evidence type="ECO:0000256" key="10">
    <source>
        <dbReference type="SAM" id="MobiDB-lite"/>
    </source>
</evidence>
<dbReference type="InterPro" id="IPR005821">
    <property type="entry name" value="Ion_trans_dom"/>
</dbReference>
<evidence type="ECO:0000256" key="9">
    <source>
        <dbReference type="ARBA" id="ARBA00034430"/>
    </source>
</evidence>
<dbReference type="GO" id="GO:0005222">
    <property type="term" value="F:intracellularly cAMP-activated cation channel activity"/>
    <property type="evidence" value="ECO:0007669"/>
    <property type="project" value="TreeGrafter"/>
</dbReference>
<dbReference type="SUPFAM" id="SSF81324">
    <property type="entry name" value="Voltage-gated potassium channels"/>
    <property type="match status" value="1"/>
</dbReference>
<dbReference type="InterPro" id="IPR050866">
    <property type="entry name" value="CNG_cation_channel"/>
</dbReference>
<dbReference type="PANTHER" id="PTHR45638">
    <property type="entry name" value="CYCLIC NUCLEOTIDE-GATED CATION CHANNEL SUBUNIT A"/>
    <property type="match status" value="1"/>
</dbReference>
<dbReference type="AlphaFoldDB" id="A0A060WMV3"/>
<keyword evidence="2" id="KW-0813">Transport</keyword>
<evidence type="ECO:0000256" key="11">
    <source>
        <dbReference type="SAM" id="Phobius"/>
    </source>
</evidence>
<feature type="compositionally biased region" description="Basic and acidic residues" evidence="10">
    <location>
        <begin position="489"/>
        <end position="518"/>
    </location>
</feature>
<keyword evidence="6 11" id="KW-0472">Membrane</keyword>
<dbReference type="InterPro" id="IPR000595">
    <property type="entry name" value="cNMP-bd_dom"/>
</dbReference>
<dbReference type="PRINTS" id="PR01463">
    <property type="entry name" value="EAGCHANLFMLY"/>
</dbReference>
<evidence type="ECO:0000256" key="4">
    <source>
        <dbReference type="ARBA" id="ARBA00022989"/>
    </source>
</evidence>
<dbReference type="PaxDb" id="8022-A0A060WMV3"/>
<feature type="transmembrane region" description="Helical" evidence="11">
    <location>
        <begin position="102"/>
        <end position="120"/>
    </location>
</feature>
<evidence type="ECO:0000259" key="12">
    <source>
        <dbReference type="PROSITE" id="PS50042"/>
    </source>
</evidence>
<keyword evidence="4 11" id="KW-1133">Transmembrane helix</keyword>
<feature type="compositionally biased region" description="Acidic residues" evidence="10">
    <location>
        <begin position="474"/>
        <end position="488"/>
    </location>
</feature>
<dbReference type="SUPFAM" id="SSF51206">
    <property type="entry name" value="cAMP-binding domain-like"/>
    <property type="match status" value="1"/>
</dbReference>
<dbReference type="FunFam" id="2.60.120.10:FF:000002">
    <property type="entry name" value="Cyclic nucleotide gated channel alpha 1a"/>
    <property type="match status" value="1"/>
</dbReference>
<accession>A0A060WMV3</accession>
<dbReference type="Gene3D" id="1.10.287.630">
    <property type="entry name" value="Helix hairpin bin"/>
    <property type="match status" value="1"/>
</dbReference>
<dbReference type="GO" id="GO:0005223">
    <property type="term" value="F:intracellularly cGMP-activated cation channel activity"/>
    <property type="evidence" value="ECO:0007669"/>
    <property type="project" value="TreeGrafter"/>
</dbReference>
<evidence type="ECO:0000256" key="2">
    <source>
        <dbReference type="ARBA" id="ARBA00022448"/>
    </source>
</evidence>
<dbReference type="Gene3D" id="1.10.287.70">
    <property type="match status" value="1"/>
</dbReference>
<dbReference type="PROSITE" id="PS50042">
    <property type="entry name" value="CNMP_BINDING_3"/>
    <property type="match status" value="1"/>
</dbReference>
<feature type="compositionally biased region" description="Basic residues" evidence="10">
    <location>
        <begin position="519"/>
        <end position="534"/>
    </location>
</feature>
<dbReference type="GO" id="GO:0017071">
    <property type="term" value="C:intracellular cyclic nucleotide activated cation channel complex"/>
    <property type="evidence" value="ECO:0007669"/>
    <property type="project" value="TreeGrafter"/>
</dbReference>
<dbReference type="Proteomes" id="UP000193380">
    <property type="component" value="Unassembled WGS sequence"/>
</dbReference>
<comment type="subcellular location">
    <subcellularLocation>
        <location evidence="1">Membrane</location>
        <topology evidence="1">Multi-pass membrane protein</topology>
    </subcellularLocation>
</comment>
<dbReference type="GO" id="GO:0044877">
    <property type="term" value="F:protein-containing complex binding"/>
    <property type="evidence" value="ECO:0007669"/>
    <property type="project" value="TreeGrafter"/>
</dbReference>
<evidence type="ECO:0000256" key="8">
    <source>
        <dbReference type="ARBA" id="ARBA00023303"/>
    </source>
</evidence>
<reference evidence="13" key="1">
    <citation type="journal article" date="2014" name="Nat. Commun.">
        <title>The rainbow trout genome provides novel insights into evolution after whole-genome duplication in vertebrates.</title>
        <authorList>
            <person name="Berthelot C."/>
            <person name="Brunet F."/>
            <person name="Chalopin D."/>
            <person name="Juanchich A."/>
            <person name="Bernard M."/>
            <person name="Noel B."/>
            <person name="Bento P."/>
            <person name="Da Silva C."/>
            <person name="Labadie K."/>
            <person name="Alberti A."/>
            <person name="Aury J.M."/>
            <person name="Louis A."/>
            <person name="Dehais P."/>
            <person name="Bardou P."/>
            <person name="Montfort J."/>
            <person name="Klopp C."/>
            <person name="Cabau C."/>
            <person name="Gaspin C."/>
            <person name="Thorgaard G.H."/>
            <person name="Boussaha M."/>
            <person name="Quillet E."/>
            <person name="Guyomard R."/>
            <person name="Galiana D."/>
            <person name="Bobe J."/>
            <person name="Volff J.N."/>
            <person name="Genet C."/>
            <person name="Wincker P."/>
            <person name="Jaillon O."/>
            <person name="Roest Crollius H."/>
            <person name="Guiguen Y."/>
        </authorList>
    </citation>
    <scope>NUCLEOTIDE SEQUENCE [LARGE SCALE GENOMIC DNA]</scope>
</reference>
<name>A0A060WMV3_ONCMY</name>
<dbReference type="EMBL" id="FR904542">
    <property type="protein sequence ID" value="CDQ66399.1"/>
    <property type="molecule type" value="Genomic_DNA"/>
</dbReference>
<dbReference type="Pfam" id="PF16526">
    <property type="entry name" value="CLZ"/>
    <property type="match status" value="1"/>
</dbReference>
<keyword evidence="8" id="KW-0407">Ion channel</keyword>
<organism evidence="13 14">
    <name type="scientific">Oncorhynchus mykiss</name>
    <name type="common">Rainbow trout</name>
    <name type="synonym">Salmo gairdneri</name>
    <dbReference type="NCBI Taxonomy" id="8022"/>
    <lineage>
        <taxon>Eukaryota</taxon>
        <taxon>Metazoa</taxon>
        <taxon>Chordata</taxon>
        <taxon>Craniata</taxon>
        <taxon>Vertebrata</taxon>
        <taxon>Euteleostomi</taxon>
        <taxon>Actinopterygii</taxon>
        <taxon>Neopterygii</taxon>
        <taxon>Teleostei</taxon>
        <taxon>Protacanthopterygii</taxon>
        <taxon>Salmoniformes</taxon>
        <taxon>Salmonidae</taxon>
        <taxon>Salmoninae</taxon>
        <taxon>Oncorhynchus</taxon>
    </lineage>
</organism>
<gene>
    <name evidence="13" type="ORF">GSONMT00075311001</name>
</gene>
<dbReference type="CDD" id="cd00038">
    <property type="entry name" value="CAP_ED"/>
    <property type="match status" value="1"/>
</dbReference>
<dbReference type="SMART" id="SM00100">
    <property type="entry name" value="cNMP"/>
    <property type="match status" value="1"/>
</dbReference>
<evidence type="ECO:0000256" key="3">
    <source>
        <dbReference type="ARBA" id="ARBA00022692"/>
    </source>
</evidence>
<evidence type="ECO:0000313" key="14">
    <source>
        <dbReference type="Proteomes" id="UP000193380"/>
    </source>
</evidence>